<keyword evidence="4" id="KW-0963">Cytoplasm</keyword>
<proteinExistence type="predicted"/>
<dbReference type="GO" id="GO:0002062">
    <property type="term" value="P:chondrocyte differentiation"/>
    <property type="evidence" value="ECO:0007669"/>
    <property type="project" value="TreeGrafter"/>
</dbReference>
<feature type="domain" description="Runt" evidence="13">
    <location>
        <begin position="48"/>
        <end position="175"/>
    </location>
</feature>
<dbReference type="InterPro" id="IPR012346">
    <property type="entry name" value="p53/RUNT-type_TF_DNA-bd_sf"/>
</dbReference>
<dbReference type="SUPFAM" id="SSF49417">
    <property type="entry name" value="p53-like transcription factors"/>
    <property type="match status" value="1"/>
</dbReference>
<dbReference type="FunFam" id="4.10.770.10:FF:000001">
    <property type="entry name" value="Runt-related transcription factor"/>
    <property type="match status" value="1"/>
</dbReference>
<dbReference type="InterPro" id="IPR016554">
    <property type="entry name" value="TF_Runt-rel_RUNX"/>
</dbReference>
<feature type="compositionally biased region" description="Low complexity" evidence="12">
    <location>
        <begin position="7"/>
        <end position="19"/>
    </location>
</feature>
<dbReference type="Pfam" id="PF08504">
    <property type="entry name" value="RunxI"/>
    <property type="match status" value="1"/>
</dbReference>
<keyword evidence="5" id="KW-0597">Phosphoprotein</keyword>
<keyword evidence="9 11" id="KW-0804">Transcription</keyword>
<dbReference type="PRINTS" id="PR00967">
    <property type="entry name" value="ONCOGENEAML1"/>
</dbReference>
<evidence type="ECO:0000256" key="12">
    <source>
        <dbReference type="SAM" id="MobiDB-lite"/>
    </source>
</evidence>
<dbReference type="GeneTree" id="ENSGT00940000160171"/>
<evidence type="ECO:0000256" key="5">
    <source>
        <dbReference type="ARBA" id="ARBA00022553"/>
    </source>
</evidence>
<dbReference type="GO" id="GO:0060429">
    <property type="term" value="P:epithelium development"/>
    <property type="evidence" value="ECO:0007669"/>
    <property type="project" value="UniProtKB-ARBA"/>
</dbReference>
<evidence type="ECO:0000259" key="13">
    <source>
        <dbReference type="PROSITE" id="PS51062"/>
    </source>
</evidence>
<feature type="compositionally biased region" description="Basic and acidic residues" evidence="12">
    <location>
        <begin position="409"/>
        <end position="418"/>
    </location>
</feature>
<keyword evidence="7 11" id="KW-0805">Transcription regulation</keyword>
<keyword evidence="3" id="KW-0488">Methylation</keyword>
<feature type="region of interest" description="Disordered" evidence="12">
    <location>
        <begin position="357"/>
        <end position="418"/>
    </location>
</feature>
<feature type="region of interest" description="Disordered" evidence="12">
    <location>
        <begin position="1"/>
        <end position="30"/>
    </location>
</feature>
<dbReference type="GO" id="GO:0005524">
    <property type="term" value="F:ATP binding"/>
    <property type="evidence" value="ECO:0007669"/>
    <property type="project" value="InterPro"/>
</dbReference>
<evidence type="ECO:0000256" key="10">
    <source>
        <dbReference type="ARBA" id="ARBA00023242"/>
    </source>
</evidence>
<feature type="region of interest" description="Disordered" evidence="12">
    <location>
        <begin position="170"/>
        <end position="267"/>
    </location>
</feature>
<dbReference type="GO" id="GO:0005634">
    <property type="term" value="C:nucleus"/>
    <property type="evidence" value="ECO:0007669"/>
    <property type="project" value="UniProtKB-SubCell"/>
</dbReference>
<keyword evidence="8 11" id="KW-0238">DNA-binding</keyword>
<dbReference type="InterPro" id="IPR013524">
    <property type="entry name" value="Runt_dom"/>
</dbReference>
<dbReference type="GO" id="GO:0001503">
    <property type="term" value="P:ossification"/>
    <property type="evidence" value="ECO:0007669"/>
    <property type="project" value="TreeGrafter"/>
</dbReference>
<evidence type="ECO:0000313" key="15">
    <source>
        <dbReference type="Proteomes" id="UP001108240"/>
    </source>
</evidence>
<evidence type="ECO:0000256" key="4">
    <source>
        <dbReference type="ARBA" id="ARBA00022490"/>
    </source>
</evidence>
<dbReference type="GO" id="GO:0051094">
    <property type="term" value="P:positive regulation of developmental process"/>
    <property type="evidence" value="ECO:0007669"/>
    <property type="project" value="UniProtKB-ARBA"/>
</dbReference>
<evidence type="ECO:0000256" key="8">
    <source>
        <dbReference type="ARBA" id="ARBA00023125"/>
    </source>
</evidence>
<dbReference type="GO" id="GO:0045595">
    <property type="term" value="P:regulation of cell differentiation"/>
    <property type="evidence" value="ECO:0007669"/>
    <property type="project" value="TreeGrafter"/>
</dbReference>
<dbReference type="InterPro" id="IPR000040">
    <property type="entry name" value="AML1_Runt"/>
</dbReference>
<dbReference type="PANTHER" id="PTHR11950">
    <property type="entry name" value="RUNT RELATED"/>
    <property type="match status" value="1"/>
</dbReference>
<protein>
    <recommendedName>
        <fullName evidence="11">Runt-related transcription factor</fullName>
    </recommendedName>
</protein>
<dbReference type="PANTHER" id="PTHR11950:SF7">
    <property type="entry name" value="RUNT-RELATED TRANSCRIPTION FACTOR 2"/>
    <property type="match status" value="1"/>
</dbReference>
<dbReference type="InterPro" id="IPR008967">
    <property type="entry name" value="p53-like_TF_DNA-bd_sf"/>
</dbReference>
<evidence type="ECO:0000256" key="1">
    <source>
        <dbReference type="ARBA" id="ARBA00004123"/>
    </source>
</evidence>
<organism evidence="14 15">
    <name type="scientific">Cyprinus carpio carpio</name>
    <dbReference type="NCBI Taxonomy" id="630221"/>
    <lineage>
        <taxon>Eukaryota</taxon>
        <taxon>Metazoa</taxon>
        <taxon>Chordata</taxon>
        <taxon>Craniata</taxon>
        <taxon>Vertebrata</taxon>
        <taxon>Euteleostomi</taxon>
        <taxon>Actinopterygii</taxon>
        <taxon>Neopterygii</taxon>
        <taxon>Teleostei</taxon>
        <taxon>Ostariophysi</taxon>
        <taxon>Cypriniformes</taxon>
        <taxon>Cyprinidae</taxon>
        <taxon>Cyprininae</taxon>
        <taxon>Cyprinus</taxon>
    </lineage>
</organism>
<evidence type="ECO:0000256" key="11">
    <source>
        <dbReference type="PIRNR" id="PIRNR009374"/>
    </source>
</evidence>
<dbReference type="AlphaFoldDB" id="A0A9J8D3K1"/>
<dbReference type="PIRSF" id="PIRSF009374">
    <property type="entry name" value="TF_Runt-rel_RUNX"/>
    <property type="match status" value="1"/>
</dbReference>
<dbReference type="GO" id="GO:0045944">
    <property type="term" value="P:positive regulation of transcription by RNA polymerase II"/>
    <property type="evidence" value="ECO:0007669"/>
    <property type="project" value="UniProtKB-ARBA"/>
</dbReference>
<evidence type="ECO:0000256" key="9">
    <source>
        <dbReference type="ARBA" id="ARBA00023163"/>
    </source>
</evidence>
<accession>A0A9J8D3K1</accession>
<evidence type="ECO:0000256" key="2">
    <source>
        <dbReference type="ARBA" id="ARBA00004496"/>
    </source>
</evidence>
<dbReference type="GO" id="GO:0000978">
    <property type="term" value="F:RNA polymerase II cis-regulatory region sequence-specific DNA binding"/>
    <property type="evidence" value="ECO:0007669"/>
    <property type="project" value="TreeGrafter"/>
</dbReference>
<feature type="compositionally biased region" description="Polar residues" evidence="12">
    <location>
        <begin position="371"/>
        <end position="388"/>
    </location>
</feature>
<dbReference type="GO" id="GO:0005737">
    <property type="term" value="C:cytoplasm"/>
    <property type="evidence" value="ECO:0007669"/>
    <property type="project" value="UniProtKB-SubCell"/>
</dbReference>
<feature type="compositionally biased region" description="Polar residues" evidence="12">
    <location>
        <begin position="170"/>
        <end position="209"/>
    </location>
</feature>
<keyword evidence="15" id="KW-1185">Reference proteome</keyword>
<dbReference type="Ensembl" id="ENSCCRT00000114514.1">
    <property type="protein sequence ID" value="ENSCCRP00000177017.1"/>
    <property type="gene ID" value="ENSCCRG00000039136.2"/>
</dbReference>
<evidence type="ECO:0000256" key="3">
    <source>
        <dbReference type="ARBA" id="ARBA00022481"/>
    </source>
</evidence>
<feature type="compositionally biased region" description="Polar residues" evidence="12">
    <location>
        <begin position="219"/>
        <end position="239"/>
    </location>
</feature>
<evidence type="ECO:0000313" key="14">
    <source>
        <dbReference type="Ensembl" id="ENSCCRP00000177017.1"/>
    </source>
</evidence>
<dbReference type="PROSITE" id="PS51062">
    <property type="entry name" value="RUNT"/>
    <property type="match status" value="1"/>
</dbReference>
<dbReference type="Pfam" id="PF00853">
    <property type="entry name" value="Runt"/>
    <property type="match status" value="1"/>
</dbReference>
<dbReference type="GO" id="GO:0030182">
    <property type="term" value="P:neuron differentiation"/>
    <property type="evidence" value="ECO:0007669"/>
    <property type="project" value="TreeGrafter"/>
</dbReference>
<dbReference type="GO" id="GO:0009653">
    <property type="term" value="P:anatomical structure morphogenesis"/>
    <property type="evidence" value="ECO:0007669"/>
    <property type="project" value="UniProtKB-ARBA"/>
</dbReference>
<reference evidence="14" key="1">
    <citation type="submission" date="2025-08" db="UniProtKB">
        <authorList>
            <consortium name="Ensembl"/>
        </authorList>
    </citation>
    <scope>IDENTIFICATION</scope>
</reference>
<dbReference type="Gene3D" id="4.10.770.10">
    <property type="entry name" value="Signal Protein Aml-1b, Chain A, domain 3"/>
    <property type="match status" value="1"/>
</dbReference>
<dbReference type="InterPro" id="IPR027384">
    <property type="entry name" value="Runx_central_dom_sf"/>
</dbReference>
<keyword evidence="10" id="KW-0539">Nucleus</keyword>
<evidence type="ECO:0000256" key="7">
    <source>
        <dbReference type="ARBA" id="ARBA00023015"/>
    </source>
</evidence>
<comment type="subcellular location">
    <subcellularLocation>
        <location evidence="2">Cytoplasm</location>
    </subcellularLocation>
    <subcellularLocation>
        <location evidence="1 11">Nucleus</location>
    </subcellularLocation>
</comment>
<dbReference type="GO" id="GO:0030097">
    <property type="term" value="P:hemopoiesis"/>
    <property type="evidence" value="ECO:0007669"/>
    <property type="project" value="TreeGrafter"/>
</dbReference>
<reference evidence="14" key="2">
    <citation type="submission" date="2025-09" db="UniProtKB">
        <authorList>
            <consortium name="Ensembl"/>
        </authorList>
    </citation>
    <scope>IDENTIFICATION</scope>
</reference>
<dbReference type="GO" id="GO:0000981">
    <property type="term" value="F:DNA-binding transcription factor activity, RNA polymerase II-specific"/>
    <property type="evidence" value="ECO:0007669"/>
    <property type="project" value="TreeGrafter"/>
</dbReference>
<sequence>MRIPVDPSTSRRFSPPSSSLQPVAGKMSDAQQEQNAALPRLRQHDNRTMVEIIADHPAELVRTDSPNFLCSVLPSHWRCNKTLPVAFKVVALGDVPDGTVVTVMAGNDENYSGELRNASAVMKNQVARFNDLRFVGRSGRGHRQKLEDPPKPPLFSERLSELERLRQTTMRVAVQTQSPRPSLNATPNSFNPQGQTQISDPRQAQSSPPWSYEQPYTPYLSQMTSPSIHSTTPLSSTRATGLPTISDVPRRLSGTSDLSPFSADPRQFERQFPGLSSLTDTRFPSPRMHYPATFTYTPTPVTSGMSLGMSTTSHYHTYLPPPYPGSTQNQSGPFQTSSTPYLYYGASSGSYQFSMVPGGDRSPSRMLPPCTSASTGSTLINPNLPNQTDGGDADGSHSSSPTVLNSSGRMDESVWRPY</sequence>
<dbReference type="Gene3D" id="2.60.40.720">
    <property type="match status" value="1"/>
</dbReference>
<name>A0A9J8D3K1_CYPCA</name>
<dbReference type="InterPro" id="IPR013711">
    <property type="entry name" value="RunxI_C_dom"/>
</dbReference>
<evidence type="ECO:0000256" key="6">
    <source>
        <dbReference type="ARBA" id="ARBA00022782"/>
    </source>
</evidence>
<dbReference type="Proteomes" id="UP001108240">
    <property type="component" value="Unplaced"/>
</dbReference>
<keyword evidence="6" id="KW-0221">Differentiation</keyword>